<dbReference type="InterPro" id="IPR029068">
    <property type="entry name" value="Glyas_Bleomycin-R_OHBP_Dase"/>
</dbReference>
<sequence length="210" mass="24131">MIIGFSHISQTCRYIDSEANLLVSQGFEQKFIIRNLANHPSKQSIVRGESFPKTHSIGLFHHQDSVVTELIEYENISERDCPRYKIDGKSIVLKANQIDAEVTFWKNALKCKEVAHHHLQFASFVKSWNGDFIFEQTDQPLEKPMLNDVGLNCFAFYVKGLDTFLTEIQTYNAVLKVAPFELRVNDRNLRVAMLRSPDGNIIELIEVKND</sequence>
<dbReference type="AlphaFoldDB" id="M9RK11"/>
<evidence type="ECO:0000313" key="2">
    <source>
        <dbReference type="Proteomes" id="UP000004688"/>
    </source>
</evidence>
<dbReference type="Proteomes" id="UP000004688">
    <property type="component" value="Chromosome"/>
</dbReference>
<dbReference type="RefSeq" id="WP_015495578.1">
    <property type="nucleotide sequence ID" value="NC_020908.1"/>
</dbReference>
<organism evidence="1 2">
    <name type="scientific">Octadecabacter arcticus 238</name>
    <dbReference type="NCBI Taxonomy" id="391616"/>
    <lineage>
        <taxon>Bacteria</taxon>
        <taxon>Pseudomonadati</taxon>
        <taxon>Pseudomonadota</taxon>
        <taxon>Alphaproteobacteria</taxon>
        <taxon>Rhodobacterales</taxon>
        <taxon>Roseobacteraceae</taxon>
        <taxon>Octadecabacter</taxon>
    </lineage>
</organism>
<dbReference type="SUPFAM" id="SSF54593">
    <property type="entry name" value="Glyoxalase/Bleomycin resistance protein/Dihydroxybiphenyl dioxygenase"/>
    <property type="match status" value="1"/>
</dbReference>
<dbReference type="CDD" id="cd06587">
    <property type="entry name" value="VOC"/>
    <property type="match status" value="1"/>
</dbReference>
<accession>M9RK11</accession>
<dbReference type="eggNOG" id="COG0346">
    <property type="taxonomic scope" value="Bacteria"/>
</dbReference>
<evidence type="ECO:0008006" key="3">
    <source>
        <dbReference type="Google" id="ProtNLM"/>
    </source>
</evidence>
<proteinExistence type="predicted"/>
<dbReference type="OrthoDB" id="9792626at2"/>
<keyword evidence="2" id="KW-1185">Reference proteome</keyword>
<evidence type="ECO:0000313" key="1">
    <source>
        <dbReference type="EMBL" id="AGI72502.1"/>
    </source>
</evidence>
<dbReference type="Gene3D" id="3.10.180.10">
    <property type="entry name" value="2,3-Dihydroxybiphenyl 1,2-Dioxygenase, domain 1"/>
    <property type="match status" value="1"/>
</dbReference>
<dbReference type="KEGG" id="oar:OA238_c24450"/>
<dbReference type="EMBL" id="CP003742">
    <property type="protein sequence ID" value="AGI72502.1"/>
    <property type="molecule type" value="Genomic_DNA"/>
</dbReference>
<dbReference type="STRING" id="391616.OA238_c24450"/>
<dbReference type="HOGENOM" id="CLU_1309090_0_0_5"/>
<gene>
    <name evidence="1" type="ORF">OA238_c24450</name>
</gene>
<name>M9RK11_9RHOB</name>
<reference evidence="1 2" key="1">
    <citation type="journal article" date="2013" name="PLoS ONE">
        <title>Poles Apart: Arctic and Antarctic Octadecabacter strains Share High Genome Plasticity and a New Type of Xanthorhodopsin.</title>
        <authorList>
            <person name="Vollmers J."/>
            <person name="Voget S."/>
            <person name="Dietrich S."/>
            <person name="Gollnow K."/>
            <person name="Smits M."/>
            <person name="Meyer K."/>
            <person name="Brinkhoff T."/>
            <person name="Simon M."/>
            <person name="Daniel R."/>
        </authorList>
    </citation>
    <scope>NUCLEOTIDE SEQUENCE [LARGE SCALE GENOMIC DNA]</scope>
    <source>
        <strain evidence="1 2">238</strain>
    </source>
</reference>
<protein>
    <recommendedName>
        <fullName evidence="3">VOC domain-containing protein</fullName>
    </recommendedName>
</protein>